<dbReference type="PROSITE" id="PS50189">
    <property type="entry name" value="NTR"/>
    <property type="match status" value="1"/>
</dbReference>
<dbReference type="GO" id="GO:0031012">
    <property type="term" value="C:extracellular matrix"/>
    <property type="evidence" value="ECO:0007669"/>
    <property type="project" value="TreeGrafter"/>
</dbReference>
<organism evidence="8 9">
    <name type="scientific">Plectus sambesii</name>
    <dbReference type="NCBI Taxonomy" id="2011161"/>
    <lineage>
        <taxon>Eukaryota</taxon>
        <taxon>Metazoa</taxon>
        <taxon>Ecdysozoa</taxon>
        <taxon>Nematoda</taxon>
        <taxon>Chromadorea</taxon>
        <taxon>Plectida</taxon>
        <taxon>Plectina</taxon>
        <taxon>Plectoidea</taxon>
        <taxon>Plectidae</taxon>
        <taxon>Plectus</taxon>
    </lineage>
</organism>
<dbReference type="InterPro" id="IPR008993">
    <property type="entry name" value="TIMP-like_OB-fold"/>
</dbReference>
<dbReference type="PANTHER" id="PTHR11844">
    <property type="entry name" value="METALLOPROTEASE INHIBITOR"/>
    <property type="match status" value="1"/>
</dbReference>
<keyword evidence="2" id="KW-0964">Secreted</keyword>
<feature type="chain" id="PRO_5037938907" evidence="6">
    <location>
        <begin position="20"/>
        <end position="177"/>
    </location>
</feature>
<evidence type="ECO:0000256" key="2">
    <source>
        <dbReference type="ARBA" id="ARBA00022525"/>
    </source>
</evidence>
<evidence type="ECO:0000313" key="8">
    <source>
        <dbReference type="Proteomes" id="UP000887566"/>
    </source>
</evidence>
<dbReference type="Gene3D" id="2.40.50.120">
    <property type="match status" value="1"/>
</dbReference>
<feature type="domain" description="NTR" evidence="7">
    <location>
        <begin position="20"/>
        <end position="148"/>
    </location>
</feature>
<dbReference type="GO" id="GO:0046872">
    <property type="term" value="F:metal ion binding"/>
    <property type="evidence" value="ECO:0007669"/>
    <property type="project" value="UniProtKB-KW"/>
</dbReference>
<comment type="subcellular location">
    <subcellularLocation>
        <location evidence="1">Secreted</location>
    </subcellularLocation>
</comment>
<keyword evidence="6" id="KW-0732">Signal</keyword>
<feature type="binding site" evidence="4">
    <location>
        <position position="20"/>
    </location>
    <ligand>
        <name>Zn(2+)</name>
        <dbReference type="ChEBI" id="CHEBI:29105"/>
        <note>ligand shared with metalloproteinase partner</note>
    </ligand>
</feature>
<feature type="disulfide bond" evidence="5">
    <location>
        <begin position="22"/>
        <end position="119"/>
    </location>
</feature>
<feature type="disulfide bond" evidence="5">
    <location>
        <begin position="20"/>
        <end position="88"/>
    </location>
</feature>
<protein>
    <submittedName>
        <fullName evidence="9">NTR domain-containing protein</fullName>
    </submittedName>
</protein>
<dbReference type="InterPro" id="IPR001134">
    <property type="entry name" value="Netrin_domain"/>
</dbReference>
<dbReference type="GO" id="GO:0008191">
    <property type="term" value="F:metalloendopeptidase inhibitor activity"/>
    <property type="evidence" value="ECO:0007669"/>
    <property type="project" value="InterPro"/>
</dbReference>
<dbReference type="GO" id="GO:0002020">
    <property type="term" value="F:protease binding"/>
    <property type="evidence" value="ECO:0007669"/>
    <property type="project" value="TreeGrafter"/>
</dbReference>
<dbReference type="WBParaSite" id="PSAMB.scaffold2817size21117.g19368.t1">
    <property type="protein sequence ID" value="PSAMB.scaffold2817size21117.g19368.t1"/>
    <property type="gene ID" value="PSAMB.scaffold2817size21117.g19368"/>
</dbReference>
<dbReference type="AlphaFoldDB" id="A0A914VZA8"/>
<reference evidence="9" key="1">
    <citation type="submission" date="2022-11" db="UniProtKB">
        <authorList>
            <consortium name="WormBaseParasite"/>
        </authorList>
    </citation>
    <scope>IDENTIFICATION</scope>
</reference>
<dbReference type="GO" id="GO:0051045">
    <property type="term" value="P:negative regulation of membrane protein ectodomain proteolysis"/>
    <property type="evidence" value="ECO:0007669"/>
    <property type="project" value="TreeGrafter"/>
</dbReference>
<keyword evidence="4" id="KW-0479">Metal-binding</keyword>
<accession>A0A914VZA8</accession>
<evidence type="ECO:0000256" key="1">
    <source>
        <dbReference type="ARBA" id="ARBA00004613"/>
    </source>
</evidence>
<evidence type="ECO:0000256" key="3">
    <source>
        <dbReference type="ARBA" id="ARBA00023157"/>
    </source>
</evidence>
<evidence type="ECO:0000256" key="6">
    <source>
        <dbReference type="SAM" id="SignalP"/>
    </source>
</evidence>
<dbReference type="SUPFAM" id="SSF50242">
    <property type="entry name" value="TIMP-like"/>
    <property type="match status" value="1"/>
</dbReference>
<dbReference type="GO" id="GO:0005615">
    <property type="term" value="C:extracellular space"/>
    <property type="evidence" value="ECO:0007669"/>
    <property type="project" value="TreeGrafter"/>
</dbReference>
<evidence type="ECO:0000256" key="5">
    <source>
        <dbReference type="PIRSR" id="PIRSR601820-3"/>
    </source>
</evidence>
<evidence type="ECO:0000259" key="7">
    <source>
        <dbReference type="PROSITE" id="PS50189"/>
    </source>
</evidence>
<evidence type="ECO:0000313" key="9">
    <source>
        <dbReference type="WBParaSite" id="PSAMB.scaffold2817size21117.g19368.t1"/>
    </source>
</evidence>
<evidence type="ECO:0000256" key="4">
    <source>
        <dbReference type="PIRSR" id="PIRSR601820-1"/>
    </source>
</evidence>
<keyword evidence="8" id="KW-1185">Reference proteome</keyword>
<sequence>MTAVLSTILFALIVPSVLCCKCMYKNNTERICQADFVGTVQLKSRQNDSENFRFQYQGEMGAVFRANFDIPPGNNKTTVETFQHSATCGMPLTVRQDIEANMFFMATSHNENALSISTCSSLICRWRDIGGTFRQNLTKDYVIRACGCNWDDQACITAYNFDFVECTNVDWDNETKK</sequence>
<feature type="disulfide bond" evidence="5">
    <location>
        <begin position="32"/>
        <end position="146"/>
    </location>
</feature>
<dbReference type="InterPro" id="IPR001820">
    <property type="entry name" value="TIMP"/>
</dbReference>
<feature type="signal peptide" evidence="6">
    <location>
        <begin position="1"/>
        <end position="19"/>
    </location>
</feature>
<dbReference type="Proteomes" id="UP000887566">
    <property type="component" value="Unplaced"/>
</dbReference>
<keyword evidence="3 5" id="KW-1015">Disulfide bond</keyword>
<name>A0A914VZA8_9BILA</name>
<proteinExistence type="predicted"/>
<dbReference type="PANTHER" id="PTHR11844:SF25">
    <property type="entry name" value="NTR DOMAIN-CONTAINING PROTEIN"/>
    <property type="match status" value="1"/>
</dbReference>
<keyword evidence="4" id="KW-0862">Zinc</keyword>